<dbReference type="GeneID" id="9184972"/>
<dbReference type="Pfam" id="PF00106">
    <property type="entry name" value="adh_short"/>
    <property type="match status" value="1"/>
</dbReference>
<dbReference type="InterPro" id="IPR002347">
    <property type="entry name" value="SDR_fam"/>
</dbReference>
<dbReference type="OMA" id="CKVYLAC"/>
<dbReference type="PRINTS" id="PR00081">
    <property type="entry name" value="GDHRDH"/>
</dbReference>
<evidence type="ECO:0000313" key="3">
    <source>
        <dbReference type="EMBL" id="CAZ79347.1"/>
    </source>
</evidence>
<name>D5G4A4_TUBMM</name>
<dbReference type="STRING" id="656061.D5G4A4"/>
<evidence type="ECO:0000313" key="4">
    <source>
        <dbReference type="Proteomes" id="UP000006911"/>
    </source>
</evidence>
<dbReference type="eggNOG" id="KOG1208">
    <property type="taxonomic scope" value="Eukaryota"/>
</dbReference>
<reference evidence="3 4" key="1">
    <citation type="journal article" date="2010" name="Nature">
        <title>Perigord black truffle genome uncovers evolutionary origins and mechanisms of symbiosis.</title>
        <authorList>
            <person name="Martin F."/>
            <person name="Kohler A."/>
            <person name="Murat C."/>
            <person name="Balestrini R."/>
            <person name="Coutinho P.M."/>
            <person name="Jaillon O."/>
            <person name="Montanini B."/>
            <person name="Morin E."/>
            <person name="Noel B."/>
            <person name="Percudani R."/>
            <person name="Porcel B."/>
            <person name="Rubini A."/>
            <person name="Amicucci A."/>
            <person name="Amselem J."/>
            <person name="Anthouard V."/>
            <person name="Arcioni S."/>
            <person name="Artiguenave F."/>
            <person name="Aury J.M."/>
            <person name="Ballario P."/>
            <person name="Bolchi A."/>
            <person name="Brenna A."/>
            <person name="Brun A."/>
            <person name="Buee M."/>
            <person name="Cantarel B."/>
            <person name="Chevalier G."/>
            <person name="Couloux A."/>
            <person name="Da Silva C."/>
            <person name="Denoeud F."/>
            <person name="Duplessis S."/>
            <person name="Ghignone S."/>
            <person name="Hilselberger B."/>
            <person name="Iotti M."/>
            <person name="Marcais B."/>
            <person name="Mello A."/>
            <person name="Miranda M."/>
            <person name="Pacioni G."/>
            <person name="Quesneville H."/>
            <person name="Riccioni C."/>
            <person name="Ruotolo R."/>
            <person name="Splivallo R."/>
            <person name="Stocchi V."/>
            <person name="Tisserant E."/>
            <person name="Viscomi A.R."/>
            <person name="Zambonelli A."/>
            <person name="Zampieri E."/>
            <person name="Henrissat B."/>
            <person name="Lebrun M.H."/>
            <person name="Paolocci F."/>
            <person name="Bonfante P."/>
            <person name="Ottonello S."/>
            <person name="Wincker P."/>
        </authorList>
    </citation>
    <scope>NUCLEOTIDE SEQUENCE [LARGE SCALE GENOMIC DNA]</scope>
    <source>
        <strain evidence="3 4">Mel28</strain>
    </source>
</reference>
<sequence>MPIQLKESDLPSLPSKTALVTGATSGIGLQTAILLASHGATVHIASRNPAKGEETVTGLRAQYPSHTYHHHPLDLSSAASAAASAAHFARENARLDILVANAGVAFVPVDELSADGLDMAFAVNHVGHFVFVRGLLPLLRRTAEGSGDVRVVVTSSAAYSFVDKVDLSDVACRVPGDGGSVRHLPAAGRRYGRSKRANILFAMELDRRLRAPDGAGAGVRVNVCHPGTIGGTALGDNGAFGVPAWGSRLLHGLISTVSLTPREGAMTQTLLAAADRVREEDVHGCFFAPRTGWNMRYTHSEEVDLGEWARNEEDAKVLWEWTEEWVDKVLGKGNWGGE</sequence>
<evidence type="ECO:0000256" key="2">
    <source>
        <dbReference type="ARBA" id="ARBA00023002"/>
    </source>
</evidence>
<protein>
    <submittedName>
        <fullName evidence="3">(Perigord truffle) hypothetical protein</fullName>
    </submittedName>
</protein>
<accession>D5G4A4</accession>
<dbReference type="HOGENOM" id="CLU_010194_44_6_1"/>
<keyword evidence="4" id="KW-1185">Reference proteome</keyword>
<dbReference type="AlphaFoldDB" id="D5G4A4"/>
<dbReference type="GO" id="GO:0016491">
    <property type="term" value="F:oxidoreductase activity"/>
    <property type="evidence" value="ECO:0007669"/>
    <property type="project" value="UniProtKB-KW"/>
</dbReference>
<evidence type="ECO:0000256" key="1">
    <source>
        <dbReference type="ARBA" id="ARBA00006484"/>
    </source>
</evidence>
<keyword evidence="2" id="KW-0560">Oxidoreductase</keyword>
<dbReference type="KEGG" id="tml:GSTUM_00004020001"/>
<dbReference type="RefSeq" id="XP_002835226.1">
    <property type="nucleotide sequence ID" value="XM_002835180.1"/>
</dbReference>
<comment type="similarity">
    <text evidence="1">Belongs to the short-chain dehydrogenases/reductases (SDR) family.</text>
</comment>
<dbReference type="InterPro" id="IPR036291">
    <property type="entry name" value="NAD(P)-bd_dom_sf"/>
</dbReference>
<dbReference type="PANTHER" id="PTHR24320">
    <property type="entry name" value="RETINOL DEHYDROGENASE"/>
    <property type="match status" value="1"/>
</dbReference>
<dbReference type="PANTHER" id="PTHR24320:SF148">
    <property type="entry name" value="NAD(P)-BINDING ROSSMANN-FOLD SUPERFAMILY PROTEIN"/>
    <property type="match status" value="1"/>
</dbReference>
<gene>
    <name evidence="3" type="ORF">GSTUM_00004020001</name>
</gene>
<dbReference type="InParanoid" id="D5G4A4"/>
<dbReference type="SUPFAM" id="SSF51735">
    <property type="entry name" value="NAD(P)-binding Rossmann-fold domains"/>
    <property type="match status" value="1"/>
</dbReference>
<dbReference type="Gene3D" id="3.40.50.720">
    <property type="entry name" value="NAD(P)-binding Rossmann-like Domain"/>
    <property type="match status" value="1"/>
</dbReference>
<organism evidence="3 4">
    <name type="scientific">Tuber melanosporum (strain Mel28)</name>
    <name type="common">Perigord black truffle</name>
    <dbReference type="NCBI Taxonomy" id="656061"/>
    <lineage>
        <taxon>Eukaryota</taxon>
        <taxon>Fungi</taxon>
        <taxon>Dikarya</taxon>
        <taxon>Ascomycota</taxon>
        <taxon>Pezizomycotina</taxon>
        <taxon>Pezizomycetes</taxon>
        <taxon>Pezizales</taxon>
        <taxon>Tuberaceae</taxon>
        <taxon>Tuber</taxon>
    </lineage>
</organism>
<dbReference type="Proteomes" id="UP000006911">
    <property type="component" value="Unassembled WGS sequence"/>
</dbReference>
<proteinExistence type="inferred from homology"/>
<dbReference type="EMBL" id="FN429986">
    <property type="protein sequence ID" value="CAZ79347.1"/>
    <property type="molecule type" value="Genomic_DNA"/>
</dbReference>